<dbReference type="Gene3D" id="3.40.50.720">
    <property type="entry name" value="NAD(P)-binding Rossmann-like Domain"/>
    <property type="match status" value="3"/>
</dbReference>
<evidence type="ECO:0000313" key="8">
    <source>
        <dbReference type="Proteomes" id="UP000295681"/>
    </source>
</evidence>
<keyword evidence="4" id="KW-0274">FAD</keyword>
<evidence type="ECO:0000313" key="7">
    <source>
        <dbReference type="EMBL" id="TDG67947.1"/>
    </source>
</evidence>
<dbReference type="Pfam" id="PF13450">
    <property type="entry name" value="NAD_binding_8"/>
    <property type="match status" value="1"/>
</dbReference>
<gene>
    <name evidence="7" type="ORF">C5L23_000253</name>
</gene>
<dbReference type="SUPFAM" id="SSF54373">
    <property type="entry name" value="FAD-linked reductases, C-terminal domain"/>
    <property type="match status" value="1"/>
</dbReference>
<comment type="cofactor">
    <cofactor evidence="1">
        <name>FAD</name>
        <dbReference type="ChEBI" id="CHEBI:57692"/>
    </cofactor>
</comment>
<organism evidence="7 8">
    <name type="scientific">Leuconostoc fallax</name>
    <dbReference type="NCBI Taxonomy" id="1251"/>
    <lineage>
        <taxon>Bacteria</taxon>
        <taxon>Bacillati</taxon>
        <taxon>Bacillota</taxon>
        <taxon>Bacilli</taxon>
        <taxon>Lactobacillales</taxon>
        <taxon>Lactobacillaceae</taxon>
        <taxon>Leuconostoc</taxon>
    </lineage>
</organism>
<proteinExistence type="inferred from homology"/>
<dbReference type="Proteomes" id="UP000295681">
    <property type="component" value="Unassembled WGS sequence"/>
</dbReference>
<evidence type="ECO:0000256" key="1">
    <source>
        <dbReference type="ARBA" id="ARBA00001974"/>
    </source>
</evidence>
<dbReference type="SUPFAM" id="SSF51971">
    <property type="entry name" value="Nucleotide-binding domain"/>
    <property type="match status" value="1"/>
</dbReference>
<dbReference type="Pfam" id="PF03275">
    <property type="entry name" value="GLF"/>
    <property type="match status" value="1"/>
</dbReference>
<dbReference type="RefSeq" id="WP_010007971.1">
    <property type="nucleotide sequence ID" value="NZ_JAGYGP010000001.1"/>
</dbReference>
<name>A0A4R5N7Y1_9LACO</name>
<keyword evidence="3" id="KW-0285">Flavoprotein</keyword>
<dbReference type="InterPro" id="IPR015899">
    <property type="entry name" value="UDP-GalPyranose_mutase_C"/>
</dbReference>
<accession>A0A4R5N7Y1</accession>
<feature type="domain" description="UDP-galactopyranose mutase C-terminal" evidence="6">
    <location>
        <begin position="156"/>
        <end position="362"/>
    </location>
</feature>
<protein>
    <recommendedName>
        <fullName evidence="6">UDP-galactopyranose mutase C-terminal domain-containing protein</fullName>
    </recommendedName>
</protein>
<evidence type="ECO:0000256" key="3">
    <source>
        <dbReference type="ARBA" id="ARBA00022630"/>
    </source>
</evidence>
<dbReference type="PANTHER" id="PTHR21197">
    <property type="entry name" value="UDP-GALACTOPYRANOSE MUTASE"/>
    <property type="match status" value="1"/>
</dbReference>
<dbReference type="EMBL" id="PUFI01000014">
    <property type="protein sequence ID" value="TDG67947.1"/>
    <property type="molecule type" value="Genomic_DNA"/>
</dbReference>
<dbReference type="STRING" id="907931.GCA_000165675_01124"/>
<dbReference type="GO" id="GO:0005829">
    <property type="term" value="C:cytosol"/>
    <property type="evidence" value="ECO:0007669"/>
    <property type="project" value="TreeGrafter"/>
</dbReference>
<evidence type="ECO:0000256" key="5">
    <source>
        <dbReference type="ARBA" id="ARBA00023235"/>
    </source>
</evidence>
<dbReference type="GO" id="GO:0008767">
    <property type="term" value="F:UDP-galactopyranose mutase activity"/>
    <property type="evidence" value="ECO:0007669"/>
    <property type="project" value="InterPro"/>
</dbReference>
<keyword evidence="5" id="KW-0413">Isomerase</keyword>
<reference evidence="7 8" key="1">
    <citation type="journal article" date="2019" name="Appl. Microbiol. Biotechnol.">
        <title>Uncovering carbohydrate metabolism through a genotype-phenotype association study of 56 lactic acid bacteria genomes.</title>
        <authorList>
            <person name="Buron-Moles G."/>
            <person name="Chailyan A."/>
            <person name="Dolejs I."/>
            <person name="Forster J."/>
            <person name="Miks M.H."/>
        </authorList>
    </citation>
    <scope>NUCLEOTIDE SEQUENCE [LARGE SCALE GENOMIC DNA]</scope>
    <source>
        <strain evidence="7 8">ATCC 700006</strain>
    </source>
</reference>
<evidence type="ECO:0000256" key="2">
    <source>
        <dbReference type="ARBA" id="ARBA00009321"/>
    </source>
</evidence>
<keyword evidence="8" id="KW-1185">Reference proteome</keyword>
<dbReference type="AlphaFoldDB" id="A0A4R5N7Y1"/>
<sequence length="397" mass="46753">MEFNTKNYDYLIVGAGPFGMIFAYEAAKRGKRSLIIEKRPHIAGNTYTHTEHGITVHDFGAHIFHTDNKEVWDYVRQFATFNGFQNQVIANYKGSLYNLPFNMNTFYEMWGTKTPQEAKDKIEEQKQAALKDLGDRQPRNLEEQAISLIGTDIYEKLIKGYTEKQWGRKATELPAFIIKRLPVRFIYDNNYFNHRYQGIPVGGYTQIFEQMVSDSNGLIDILTDTDFFDHKETLLSEFPRIIYTGMIDQFFDYQYGELEYRSLRFESEVLDNDNYQGNAVINYTDAQTPYTRVMEWKHFDGLADDGKTIITREYPQDWDRTKEAYYPVNDERNTQIYKQYAKIARQTQSNILFGGRLGKYRYFDMDQVINDALNTVRQEFNIPQDFNFAHDKIESNQ</sequence>
<evidence type="ECO:0000259" key="6">
    <source>
        <dbReference type="Pfam" id="PF03275"/>
    </source>
</evidence>
<evidence type="ECO:0000256" key="4">
    <source>
        <dbReference type="ARBA" id="ARBA00022827"/>
    </source>
</evidence>
<dbReference type="NCBIfam" id="TIGR00031">
    <property type="entry name" value="UDP-GALP_mutase"/>
    <property type="match status" value="1"/>
</dbReference>
<comment type="caution">
    <text evidence="7">The sequence shown here is derived from an EMBL/GenBank/DDBJ whole genome shotgun (WGS) entry which is preliminary data.</text>
</comment>
<dbReference type="GO" id="GO:0050660">
    <property type="term" value="F:flavin adenine dinucleotide binding"/>
    <property type="evidence" value="ECO:0007669"/>
    <property type="project" value="TreeGrafter"/>
</dbReference>
<dbReference type="PANTHER" id="PTHR21197:SF0">
    <property type="entry name" value="UDP-GALACTOPYRANOSE MUTASE"/>
    <property type="match status" value="1"/>
</dbReference>
<comment type="similarity">
    <text evidence="2">Belongs to the UDP-galactopyranose/dTDP-fucopyranose mutase family.</text>
</comment>
<dbReference type="InterPro" id="IPR004379">
    <property type="entry name" value="UDP-GALP_mutase"/>
</dbReference>